<accession>A0A2H3E7B2</accession>
<organism evidence="1 2">
    <name type="scientific">Armillaria gallica</name>
    <name type="common">Bulbous honey fungus</name>
    <name type="synonym">Armillaria bulbosa</name>
    <dbReference type="NCBI Taxonomy" id="47427"/>
    <lineage>
        <taxon>Eukaryota</taxon>
        <taxon>Fungi</taxon>
        <taxon>Dikarya</taxon>
        <taxon>Basidiomycota</taxon>
        <taxon>Agaricomycotina</taxon>
        <taxon>Agaricomycetes</taxon>
        <taxon>Agaricomycetidae</taxon>
        <taxon>Agaricales</taxon>
        <taxon>Marasmiineae</taxon>
        <taxon>Physalacriaceae</taxon>
        <taxon>Armillaria</taxon>
    </lineage>
</organism>
<sequence>MTHPVRQIFHPYLPLPLPSCFFSLSQSSGRKYQGTTKLYSTLLLELSSLSAHSARNMWLPGTPNDTQHSTRSSGPMVLVRCMIDVDDPLGWRRRDDDLSRAPLCTRPVVWQLEYNTYHPVPLLLVWFRIHDCERTKNAGNIYLDRVIPCLSSAQATFKRLISEVSIPISVVTSPLA</sequence>
<evidence type="ECO:0000313" key="1">
    <source>
        <dbReference type="EMBL" id="PBK95546.1"/>
    </source>
</evidence>
<protein>
    <submittedName>
        <fullName evidence="1">Uncharacterized protein</fullName>
    </submittedName>
</protein>
<dbReference type="Proteomes" id="UP000217790">
    <property type="component" value="Unassembled WGS sequence"/>
</dbReference>
<reference evidence="2" key="1">
    <citation type="journal article" date="2017" name="Nat. Ecol. Evol.">
        <title>Genome expansion and lineage-specific genetic innovations in the forest pathogenic fungi Armillaria.</title>
        <authorList>
            <person name="Sipos G."/>
            <person name="Prasanna A.N."/>
            <person name="Walter M.C."/>
            <person name="O'Connor E."/>
            <person name="Balint B."/>
            <person name="Krizsan K."/>
            <person name="Kiss B."/>
            <person name="Hess J."/>
            <person name="Varga T."/>
            <person name="Slot J."/>
            <person name="Riley R."/>
            <person name="Boka B."/>
            <person name="Rigling D."/>
            <person name="Barry K."/>
            <person name="Lee J."/>
            <person name="Mihaltcheva S."/>
            <person name="LaButti K."/>
            <person name="Lipzen A."/>
            <person name="Waldron R."/>
            <person name="Moloney N.M."/>
            <person name="Sperisen C."/>
            <person name="Kredics L."/>
            <person name="Vagvoelgyi C."/>
            <person name="Patrignani A."/>
            <person name="Fitzpatrick D."/>
            <person name="Nagy I."/>
            <person name="Doyle S."/>
            <person name="Anderson J.B."/>
            <person name="Grigoriev I.V."/>
            <person name="Gueldener U."/>
            <person name="Muensterkoetter M."/>
            <person name="Nagy L.G."/>
        </authorList>
    </citation>
    <scope>NUCLEOTIDE SEQUENCE [LARGE SCALE GENOMIC DNA]</scope>
    <source>
        <strain evidence="2">Ar21-2</strain>
    </source>
</reference>
<dbReference type="EMBL" id="KZ293652">
    <property type="protein sequence ID" value="PBK95546.1"/>
    <property type="molecule type" value="Genomic_DNA"/>
</dbReference>
<name>A0A2H3E7B2_ARMGA</name>
<evidence type="ECO:0000313" key="2">
    <source>
        <dbReference type="Proteomes" id="UP000217790"/>
    </source>
</evidence>
<keyword evidence="2" id="KW-1185">Reference proteome</keyword>
<dbReference type="AlphaFoldDB" id="A0A2H3E7B2"/>
<proteinExistence type="predicted"/>
<gene>
    <name evidence="1" type="ORF">ARMGADRAFT_803858</name>
</gene>
<dbReference type="InParanoid" id="A0A2H3E7B2"/>